<dbReference type="GO" id="GO:0046488">
    <property type="term" value="P:phosphatidylinositol metabolic process"/>
    <property type="evidence" value="ECO:0007669"/>
    <property type="project" value="TreeGrafter"/>
</dbReference>
<reference evidence="6 7" key="1">
    <citation type="submission" date="2018-11" db="EMBL/GenBank/DDBJ databases">
        <authorList>
            <consortium name="Pathogen Informatics"/>
        </authorList>
    </citation>
    <scope>NUCLEOTIDE SEQUENCE [LARGE SCALE GENOMIC DNA]</scope>
</reference>
<evidence type="ECO:0000259" key="5">
    <source>
        <dbReference type="SMART" id="SM00148"/>
    </source>
</evidence>
<dbReference type="OrthoDB" id="5842066at2759"/>
<dbReference type="EMBL" id="UYYB01000294">
    <property type="protein sequence ID" value="VDM65205.1"/>
    <property type="molecule type" value="Genomic_DNA"/>
</dbReference>
<dbReference type="Pfam" id="PF00388">
    <property type="entry name" value="PI-PLC-X"/>
    <property type="match status" value="1"/>
</dbReference>
<dbReference type="InterPro" id="IPR001192">
    <property type="entry name" value="PI-PLC_fam"/>
</dbReference>
<dbReference type="GO" id="GO:0016042">
    <property type="term" value="P:lipid catabolic process"/>
    <property type="evidence" value="ECO:0007669"/>
    <property type="project" value="UniProtKB-KW"/>
</dbReference>
<dbReference type="SMART" id="SM00148">
    <property type="entry name" value="PLCXc"/>
    <property type="match status" value="1"/>
</dbReference>
<dbReference type="PANTHER" id="PTHR10336">
    <property type="entry name" value="PHOSPHOINOSITIDE-SPECIFIC PHOSPHOLIPASE C FAMILY PROTEIN"/>
    <property type="match status" value="1"/>
</dbReference>
<dbReference type="PROSITE" id="PS50007">
    <property type="entry name" value="PIPLC_X_DOMAIN"/>
    <property type="match status" value="1"/>
</dbReference>
<gene>
    <name evidence="6" type="ORF">SVUK_LOCUS203</name>
</gene>
<dbReference type="InterPro" id="IPR017946">
    <property type="entry name" value="PLC-like_Pdiesterase_TIM-brl"/>
</dbReference>
<dbReference type="SUPFAM" id="SSF51695">
    <property type="entry name" value="PLC-like phosphodiesterases"/>
    <property type="match status" value="1"/>
</dbReference>
<evidence type="ECO:0000256" key="1">
    <source>
        <dbReference type="ARBA" id="ARBA00012368"/>
    </source>
</evidence>
<dbReference type="GO" id="GO:0051209">
    <property type="term" value="P:release of sequestered calcium ion into cytosol"/>
    <property type="evidence" value="ECO:0007669"/>
    <property type="project" value="TreeGrafter"/>
</dbReference>
<evidence type="ECO:0000313" key="7">
    <source>
        <dbReference type="Proteomes" id="UP000270094"/>
    </source>
</evidence>
<name>A0A3P7K206_STRVU</name>
<sequence length="128" mass="14938">MSVIQDVLYQIRDTAFARSDFPVILSFENHCSKSNQLKMAKYCMDIFGDMLLMKPLEDFPLEPGVPLPSPNRLRRKILIKNKRLKPEIEKHQLDQFIREGKLDEEDEIAETPEVVGEDSITPRMLFIF</sequence>
<evidence type="ECO:0000256" key="4">
    <source>
        <dbReference type="ARBA" id="ARBA00023098"/>
    </source>
</evidence>
<dbReference type="Proteomes" id="UP000270094">
    <property type="component" value="Unassembled WGS sequence"/>
</dbReference>
<dbReference type="GO" id="GO:0004435">
    <property type="term" value="F:phosphatidylinositol-4,5-bisphosphate phospholipase C activity"/>
    <property type="evidence" value="ECO:0007669"/>
    <property type="project" value="UniProtKB-EC"/>
</dbReference>
<proteinExistence type="predicted"/>
<evidence type="ECO:0000256" key="3">
    <source>
        <dbReference type="ARBA" id="ARBA00022963"/>
    </source>
</evidence>
<dbReference type="GO" id="GO:0048015">
    <property type="term" value="P:phosphatidylinositol-mediated signaling"/>
    <property type="evidence" value="ECO:0007669"/>
    <property type="project" value="TreeGrafter"/>
</dbReference>
<organism evidence="6 7">
    <name type="scientific">Strongylus vulgaris</name>
    <name type="common">Blood worm</name>
    <dbReference type="NCBI Taxonomy" id="40348"/>
    <lineage>
        <taxon>Eukaryota</taxon>
        <taxon>Metazoa</taxon>
        <taxon>Ecdysozoa</taxon>
        <taxon>Nematoda</taxon>
        <taxon>Chromadorea</taxon>
        <taxon>Rhabditida</taxon>
        <taxon>Rhabditina</taxon>
        <taxon>Rhabditomorpha</taxon>
        <taxon>Strongyloidea</taxon>
        <taxon>Strongylidae</taxon>
        <taxon>Strongylus</taxon>
    </lineage>
</organism>
<evidence type="ECO:0000256" key="2">
    <source>
        <dbReference type="ARBA" id="ARBA00022801"/>
    </source>
</evidence>
<keyword evidence="4" id="KW-0443">Lipid metabolism</keyword>
<keyword evidence="2" id="KW-0378">Hydrolase</keyword>
<keyword evidence="3" id="KW-0442">Lipid degradation</keyword>
<evidence type="ECO:0000313" key="6">
    <source>
        <dbReference type="EMBL" id="VDM65205.1"/>
    </source>
</evidence>
<accession>A0A3P7K206</accession>
<dbReference type="EC" id="3.1.4.11" evidence="1"/>
<dbReference type="AlphaFoldDB" id="A0A3P7K206"/>
<keyword evidence="7" id="KW-1185">Reference proteome</keyword>
<dbReference type="Gene3D" id="3.20.20.190">
    <property type="entry name" value="Phosphatidylinositol (PI) phosphodiesterase"/>
    <property type="match status" value="1"/>
</dbReference>
<feature type="domain" description="Phosphatidylinositol-specific phospholipase C X" evidence="5">
    <location>
        <begin position="4"/>
        <end position="82"/>
    </location>
</feature>
<dbReference type="PANTHER" id="PTHR10336:SF36">
    <property type="entry name" value="1-PHOSPHATIDYLINOSITOL 4,5-BISPHOSPHATE PHOSPHODIESTERASE BETA-4"/>
    <property type="match status" value="1"/>
</dbReference>
<dbReference type="InterPro" id="IPR000909">
    <property type="entry name" value="PLipase_C_PInositol-sp_X_dom"/>
</dbReference>
<protein>
    <recommendedName>
        <fullName evidence="1">phosphoinositide phospholipase C</fullName>
        <ecNumber evidence="1">3.1.4.11</ecNumber>
    </recommendedName>
</protein>